<keyword evidence="7" id="KW-0449">Lipoprotein</keyword>
<accession>A0A1M6H3E5</accession>
<dbReference type="Gene3D" id="6.20.190.10">
    <property type="entry name" value="Nutrient germinant receptor protein C, domain 1"/>
    <property type="match status" value="1"/>
</dbReference>
<dbReference type="STRING" id="1122184.SAMN02745176_02634"/>
<dbReference type="InterPro" id="IPR038501">
    <property type="entry name" value="Spore_GerAC_C_sf"/>
</dbReference>
<gene>
    <name evidence="11" type="ORF">SAMN02745176_02634</name>
</gene>
<evidence type="ECO:0000256" key="5">
    <source>
        <dbReference type="ARBA" id="ARBA00023136"/>
    </source>
</evidence>
<keyword evidence="12" id="KW-1185">Reference proteome</keyword>
<reference evidence="11 12" key="1">
    <citation type="submission" date="2016-11" db="EMBL/GenBank/DDBJ databases">
        <authorList>
            <person name="Jaros S."/>
            <person name="Januszkiewicz K."/>
            <person name="Wedrychowicz H."/>
        </authorList>
    </citation>
    <scope>NUCLEOTIDE SEQUENCE [LARGE SCALE GENOMIC DNA]</scope>
    <source>
        <strain evidence="11 12">DSM 19022</strain>
    </source>
</reference>
<dbReference type="Proteomes" id="UP000184442">
    <property type="component" value="Unassembled WGS sequence"/>
</dbReference>
<dbReference type="GO" id="GO:0009847">
    <property type="term" value="P:spore germination"/>
    <property type="evidence" value="ECO:0007669"/>
    <property type="project" value="InterPro"/>
</dbReference>
<dbReference type="InterPro" id="IPR008844">
    <property type="entry name" value="Spore_GerAC-like"/>
</dbReference>
<evidence type="ECO:0000256" key="2">
    <source>
        <dbReference type="ARBA" id="ARBA00007886"/>
    </source>
</evidence>
<evidence type="ECO:0000313" key="12">
    <source>
        <dbReference type="Proteomes" id="UP000184442"/>
    </source>
</evidence>
<evidence type="ECO:0000313" key="11">
    <source>
        <dbReference type="EMBL" id="SHJ16725.1"/>
    </source>
</evidence>
<evidence type="ECO:0000256" key="7">
    <source>
        <dbReference type="ARBA" id="ARBA00023288"/>
    </source>
</evidence>
<feature type="signal peptide" evidence="8">
    <location>
        <begin position="1"/>
        <end position="23"/>
    </location>
</feature>
<dbReference type="OrthoDB" id="1880153at2"/>
<comment type="similarity">
    <text evidence="2">Belongs to the GerABKC lipoprotein family.</text>
</comment>
<proteinExistence type="inferred from homology"/>
<dbReference type="NCBIfam" id="TIGR02887">
    <property type="entry name" value="spore_ger_x_C"/>
    <property type="match status" value="1"/>
</dbReference>
<dbReference type="Gene3D" id="3.30.300.210">
    <property type="entry name" value="Nutrient germinant receptor protein C, domain 3"/>
    <property type="match status" value="1"/>
</dbReference>
<dbReference type="Pfam" id="PF05504">
    <property type="entry name" value="Spore_GerAC"/>
    <property type="match status" value="1"/>
</dbReference>
<dbReference type="Pfam" id="PF25198">
    <property type="entry name" value="Spore_GerAC_N"/>
    <property type="match status" value="1"/>
</dbReference>
<dbReference type="PROSITE" id="PS51257">
    <property type="entry name" value="PROKAR_LIPOPROTEIN"/>
    <property type="match status" value="1"/>
</dbReference>
<dbReference type="GO" id="GO:0016020">
    <property type="term" value="C:membrane"/>
    <property type="evidence" value="ECO:0007669"/>
    <property type="project" value="UniProtKB-SubCell"/>
</dbReference>
<keyword evidence="3" id="KW-0309">Germination</keyword>
<dbReference type="PANTHER" id="PTHR35789">
    <property type="entry name" value="SPORE GERMINATION PROTEIN B3"/>
    <property type="match status" value="1"/>
</dbReference>
<keyword evidence="5" id="KW-0472">Membrane</keyword>
<dbReference type="AlphaFoldDB" id="A0A1M6H3E5"/>
<evidence type="ECO:0000259" key="10">
    <source>
        <dbReference type="Pfam" id="PF25198"/>
    </source>
</evidence>
<organism evidence="11 12">
    <name type="scientific">Lutispora thermophila DSM 19022</name>
    <dbReference type="NCBI Taxonomy" id="1122184"/>
    <lineage>
        <taxon>Bacteria</taxon>
        <taxon>Bacillati</taxon>
        <taxon>Bacillota</taxon>
        <taxon>Clostridia</taxon>
        <taxon>Lutisporales</taxon>
        <taxon>Lutisporaceae</taxon>
        <taxon>Lutispora</taxon>
    </lineage>
</organism>
<feature type="chain" id="PRO_5038521622" evidence="8">
    <location>
        <begin position="24"/>
        <end position="371"/>
    </location>
</feature>
<evidence type="ECO:0000259" key="9">
    <source>
        <dbReference type="Pfam" id="PF05504"/>
    </source>
</evidence>
<dbReference type="InterPro" id="IPR057336">
    <property type="entry name" value="GerAC_N"/>
</dbReference>
<name>A0A1M6H3E5_9FIRM</name>
<dbReference type="RefSeq" id="WP_073026638.1">
    <property type="nucleotide sequence ID" value="NZ_FQZS01000018.1"/>
</dbReference>
<evidence type="ECO:0000256" key="8">
    <source>
        <dbReference type="SAM" id="SignalP"/>
    </source>
</evidence>
<sequence length="371" mass="42638">MKIKMICLILACIFMLTSCYNYKEINQEYFATALGVDINENNNIVVFVEAFVASRTEGQKEGKEKSIIFKKEGETLFEAIRKINLSSRYKVNYMHNKAILISERAARKGMDEFIDMLFRDQEFLFRQYIFIYDGDIEELLNVETKEDPFVGIFLNSLMMNKSATAATINLTFGEYMARKDMGSKVNIINKVYLVQGPKVKEIGINSLAVINDDKMIGELTLDEGRAYSIIKDLKFRGFYPIPHPSIPGKSVTLEILRTKTKSNIYYDGQTIHVIKTPNIKTVFSMTEGPIDLENKEIREYLVEEISKNVVSECTKLFKKYKDMGVDILNLKLEIERKYPELVANEDFLDNVQLKVIPKIKLNGSSDVTNYN</sequence>
<keyword evidence="6" id="KW-0564">Palmitate</keyword>
<comment type="subcellular location">
    <subcellularLocation>
        <location evidence="1">Membrane</location>
        <topology evidence="1">Lipid-anchor</topology>
    </subcellularLocation>
</comment>
<protein>
    <submittedName>
        <fullName evidence="11">Germination protein, Ger(X)C family</fullName>
    </submittedName>
</protein>
<keyword evidence="4 8" id="KW-0732">Signal</keyword>
<feature type="domain" description="Spore germination GerAC-like C-terminal" evidence="9">
    <location>
        <begin position="207"/>
        <end position="361"/>
    </location>
</feature>
<evidence type="ECO:0000256" key="6">
    <source>
        <dbReference type="ARBA" id="ARBA00023139"/>
    </source>
</evidence>
<evidence type="ECO:0000256" key="1">
    <source>
        <dbReference type="ARBA" id="ARBA00004635"/>
    </source>
</evidence>
<evidence type="ECO:0000256" key="3">
    <source>
        <dbReference type="ARBA" id="ARBA00022544"/>
    </source>
</evidence>
<evidence type="ECO:0000256" key="4">
    <source>
        <dbReference type="ARBA" id="ARBA00022729"/>
    </source>
</evidence>
<dbReference type="EMBL" id="FQZS01000018">
    <property type="protein sequence ID" value="SHJ16725.1"/>
    <property type="molecule type" value="Genomic_DNA"/>
</dbReference>
<dbReference type="InterPro" id="IPR046953">
    <property type="entry name" value="Spore_GerAC-like_C"/>
</dbReference>
<feature type="domain" description="Spore germination protein N-terminal" evidence="10">
    <location>
        <begin position="21"/>
        <end position="177"/>
    </location>
</feature>
<dbReference type="PANTHER" id="PTHR35789:SF1">
    <property type="entry name" value="SPORE GERMINATION PROTEIN B3"/>
    <property type="match status" value="1"/>
</dbReference>